<evidence type="ECO:0000313" key="3">
    <source>
        <dbReference type="Proteomes" id="UP000192257"/>
    </source>
</evidence>
<dbReference type="PROSITE" id="PS51335">
    <property type="entry name" value="ELMO"/>
    <property type="match status" value="1"/>
</dbReference>
<dbReference type="PANTHER" id="PTHR12771">
    <property type="entry name" value="ENGULFMENT AND CELL MOTILITY"/>
    <property type="match status" value="1"/>
</dbReference>
<dbReference type="AlphaFoldDB" id="A0A1X0P699"/>
<gene>
    <name evidence="2" type="ORF">TM35_000031040</name>
</gene>
<dbReference type="Pfam" id="PF04727">
    <property type="entry name" value="ELMO_CED12"/>
    <property type="match status" value="1"/>
</dbReference>
<proteinExistence type="predicted"/>
<dbReference type="OrthoDB" id="67155at2759"/>
<name>A0A1X0P699_9TRYP</name>
<keyword evidence="3" id="KW-1185">Reference proteome</keyword>
<dbReference type="RefSeq" id="XP_028886417.1">
    <property type="nucleotide sequence ID" value="XM_029021871.1"/>
</dbReference>
<dbReference type="EMBL" id="NBCO01000003">
    <property type="protein sequence ID" value="ORC92351.1"/>
    <property type="molecule type" value="Genomic_DNA"/>
</dbReference>
<evidence type="ECO:0000313" key="2">
    <source>
        <dbReference type="EMBL" id="ORC92351.1"/>
    </source>
</evidence>
<organism evidence="2 3">
    <name type="scientific">Trypanosoma theileri</name>
    <dbReference type="NCBI Taxonomy" id="67003"/>
    <lineage>
        <taxon>Eukaryota</taxon>
        <taxon>Discoba</taxon>
        <taxon>Euglenozoa</taxon>
        <taxon>Kinetoplastea</taxon>
        <taxon>Metakinetoplastina</taxon>
        <taxon>Trypanosomatida</taxon>
        <taxon>Trypanosomatidae</taxon>
        <taxon>Trypanosoma</taxon>
    </lineage>
</organism>
<accession>A0A1X0P699</accession>
<dbReference type="PANTHER" id="PTHR12771:SF56">
    <property type="entry name" value="CED-12"/>
    <property type="match status" value="1"/>
</dbReference>
<reference evidence="2 3" key="1">
    <citation type="submission" date="2017-03" db="EMBL/GenBank/DDBJ databases">
        <title>An alternative strategy for trypanosome survival in the mammalian bloodstream revealed through genome and transcriptome analysis of the ubiquitous bovine parasite Trypanosoma (Megatrypanum) theileri.</title>
        <authorList>
            <person name="Kelly S."/>
            <person name="Ivens A."/>
            <person name="Mott A."/>
            <person name="O'Neill E."/>
            <person name="Emms D."/>
            <person name="Macleod O."/>
            <person name="Voorheis P."/>
            <person name="Matthews J."/>
            <person name="Matthews K."/>
            <person name="Carrington M."/>
        </authorList>
    </citation>
    <scope>NUCLEOTIDE SEQUENCE [LARGE SCALE GENOMIC DNA]</scope>
    <source>
        <strain evidence="2">Edinburgh</strain>
    </source>
</reference>
<dbReference type="InterPro" id="IPR050868">
    <property type="entry name" value="ELMO_domain-containing"/>
</dbReference>
<feature type="domain" description="ELMO" evidence="1">
    <location>
        <begin position="104"/>
        <end position="280"/>
    </location>
</feature>
<dbReference type="InterPro" id="IPR006816">
    <property type="entry name" value="ELMO_dom"/>
</dbReference>
<dbReference type="Proteomes" id="UP000192257">
    <property type="component" value="Unassembled WGS sequence"/>
</dbReference>
<dbReference type="GeneID" id="39981651"/>
<evidence type="ECO:0000259" key="1">
    <source>
        <dbReference type="PROSITE" id="PS51335"/>
    </source>
</evidence>
<sequence>MRLRQRGCRVGDETIEPLLRSENNDFNDEKGDKGSKLWAPLAAVAEAFSPSRWKYEIVSLVGVVLDALPNGMTTWLCPSLPKDELQMLSALHERWVRPWSGTNEDIHLLSTLWTSHWRCMHHDTPPLNEDMSSERWKELGFQGVNPMTDFRGAGLLSLVQLVYLVETHPQEWIASVQTPNYLTAAVGINVTMRLLVLLHLNNGVSCLAPKIPENYTFCRARITLSKMIYHSSIDETLRRLNEVYCACMRRLRLAWESSSKNIMLFNSLLETCFIDVKRIINLSSSLEEFQALM</sequence>
<comment type="caution">
    <text evidence="2">The sequence shown here is derived from an EMBL/GenBank/DDBJ whole genome shotgun (WGS) entry which is preliminary data.</text>
</comment>
<protein>
    <submittedName>
        <fullName evidence="2">ELMO domain-containing protein 2</fullName>
    </submittedName>
</protein>
<dbReference type="VEuPathDB" id="TriTrypDB:TM35_000031040"/>